<keyword evidence="2 6" id="KW-0349">Heme</keyword>
<dbReference type="GO" id="GO:0020037">
    <property type="term" value="F:heme binding"/>
    <property type="evidence" value="ECO:0007669"/>
    <property type="project" value="InterPro"/>
</dbReference>
<keyword evidence="3 6" id="KW-0479">Metal-binding</keyword>
<dbReference type="EMBL" id="SMLL01000006">
    <property type="protein sequence ID" value="TFY97785.1"/>
    <property type="molecule type" value="Genomic_DNA"/>
</dbReference>
<gene>
    <name evidence="9" type="ORF">EZ242_15055</name>
</gene>
<dbReference type="Proteomes" id="UP000297564">
    <property type="component" value="Unassembled WGS sequence"/>
</dbReference>
<evidence type="ECO:0000256" key="2">
    <source>
        <dbReference type="ARBA" id="ARBA00022617"/>
    </source>
</evidence>
<dbReference type="Gene3D" id="1.10.760.10">
    <property type="entry name" value="Cytochrome c-like domain"/>
    <property type="match status" value="2"/>
</dbReference>
<reference evidence="9 10" key="1">
    <citation type="submission" date="2019-03" db="EMBL/GenBank/DDBJ databases">
        <title>Ramlibacter rhizophilus CCTCC AB2015357, whole genome shotgun sequence.</title>
        <authorList>
            <person name="Zhang X."/>
            <person name="Feng G."/>
            <person name="Zhu H."/>
        </authorList>
    </citation>
    <scope>NUCLEOTIDE SEQUENCE [LARGE SCALE GENOMIC DNA]</scope>
    <source>
        <strain evidence="9 10">CCTCC AB2015357</strain>
    </source>
</reference>
<dbReference type="PANTHER" id="PTHR40942">
    <property type="match status" value="1"/>
</dbReference>
<dbReference type="PROSITE" id="PS51007">
    <property type="entry name" value="CYTC"/>
    <property type="match status" value="2"/>
</dbReference>
<dbReference type="PRINTS" id="PR00607">
    <property type="entry name" value="CYTCHROMECIE"/>
</dbReference>
<organism evidence="9 10">
    <name type="scientific">Ramlibacter rhizophilus</name>
    <dbReference type="NCBI Taxonomy" id="1781167"/>
    <lineage>
        <taxon>Bacteria</taxon>
        <taxon>Pseudomonadati</taxon>
        <taxon>Pseudomonadota</taxon>
        <taxon>Betaproteobacteria</taxon>
        <taxon>Burkholderiales</taxon>
        <taxon>Comamonadaceae</taxon>
        <taxon>Ramlibacter</taxon>
    </lineage>
</organism>
<dbReference type="AlphaFoldDB" id="A0A4Z0BEL7"/>
<evidence type="ECO:0000256" key="6">
    <source>
        <dbReference type="PROSITE-ProRule" id="PRU00433"/>
    </source>
</evidence>
<dbReference type="OrthoDB" id="9814708at2"/>
<evidence type="ECO:0000256" key="3">
    <source>
        <dbReference type="ARBA" id="ARBA00022723"/>
    </source>
</evidence>
<keyword evidence="1" id="KW-0813">Transport</keyword>
<proteinExistence type="predicted"/>
<evidence type="ECO:0000256" key="1">
    <source>
        <dbReference type="ARBA" id="ARBA00022448"/>
    </source>
</evidence>
<evidence type="ECO:0000313" key="10">
    <source>
        <dbReference type="Proteomes" id="UP000297564"/>
    </source>
</evidence>
<dbReference type="SUPFAM" id="SSF46626">
    <property type="entry name" value="Cytochrome c"/>
    <property type="match status" value="2"/>
</dbReference>
<dbReference type="InterPro" id="IPR002323">
    <property type="entry name" value="Cyt_CIE"/>
</dbReference>
<keyword evidence="7" id="KW-1133">Transmembrane helix</keyword>
<dbReference type="PANTHER" id="PTHR40942:SF4">
    <property type="entry name" value="CYTOCHROME C5"/>
    <property type="match status" value="1"/>
</dbReference>
<accession>A0A4Z0BEL7</accession>
<dbReference type="GO" id="GO:0005506">
    <property type="term" value="F:iron ion binding"/>
    <property type="evidence" value="ECO:0007669"/>
    <property type="project" value="InterPro"/>
</dbReference>
<dbReference type="RefSeq" id="WP_135286012.1">
    <property type="nucleotide sequence ID" value="NZ_SMLL01000006.1"/>
</dbReference>
<feature type="domain" description="Cytochrome c" evidence="8">
    <location>
        <begin position="241"/>
        <end position="321"/>
    </location>
</feature>
<dbReference type="InterPro" id="IPR009056">
    <property type="entry name" value="Cyt_c-like_dom"/>
</dbReference>
<name>A0A4Z0BEL7_9BURK</name>
<evidence type="ECO:0000259" key="8">
    <source>
        <dbReference type="PROSITE" id="PS51007"/>
    </source>
</evidence>
<dbReference type="GO" id="GO:0009055">
    <property type="term" value="F:electron transfer activity"/>
    <property type="evidence" value="ECO:0007669"/>
    <property type="project" value="InterPro"/>
</dbReference>
<feature type="transmembrane region" description="Helical" evidence="7">
    <location>
        <begin position="21"/>
        <end position="44"/>
    </location>
</feature>
<feature type="domain" description="Cytochrome c" evidence="8">
    <location>
        <begin position="89"/>
        <end position="168"/>
    </location>
</feature>
<evidence type="ECO:0000256" key="7">
    <source>
        <dbReference type="SAM" id="Phobius"/>
    </source>
</evidence>
<keyword evidence="10" id="KW-1185">Reference proteome</keyword>
<evidence type="ECO:0000313" key="9">
    <source>
        <dbReference type="EMBL" id="TFY97785.1"/>
    </source>
</evidence>
<sequence length="322" mass="31683">MSDSTQQEEAHSGPIKTPVQLLWAAFFAFVVPVIIIIGLVAYVVSDTKPAGSQLADRHVLGGLSAEDLERNVAARIQKVGTVEIRDANRPLQAGEAVFKAQCAACHVAGVAGAPKVGDTAGWAARIQTGFDALVAAALKGKGAMPAQAGGDFEDLEIARAVAYLANTGGGKFAEPNRPEGGAAQSAAAGPAAAVPGSQANVTMTATPPLVAMAPNPAAGANPPAAPAAPAAAPAAPAAAPVAAGAGEALYKQACMACHAAGVAGAPKLGDKSAWAPRLSAGVDGLLQSVVKGKGAMPPKGGAAAATEAQLRAAVEYMVGTVK</sequence>
<evidence type="ECO:0000256" key="5">
    <source>
        <dbReference type="ARBA" id="ARBA00023004"/>
    </source>
</evidence>
<keyword evidence="5 6" id="KW-0408">Iron</keyword>
<evidence type="ECO:0000256" key="4">
    <source>
        <dbReference type="ARBA" id="ARBA00022982"/>
    </source>
</evidence>
<protein>
    <submittedName>
        <fullName evidence="9">Cytochrome c5 family protein</fullName>
    </submittedName>
</protein>
<comment type="caution">
    <text evidence="9">The sequence shown here is derived from an EMBL/GenBank/DDBJ whole genome shotgun (WGS) entry which is preliminary data.</text>
</comment>
<keyword evidence="7" id="KW-0472">Membrane</keyword>
<dbReference type="Pfam" id="PF13442">
    <property type="entry name" value="Cytochrome_CBB3"/>
    <property type="match status" value="2"/>
</dbReference>
<keyword evidence="4" id="KW-0249">Electron transport</keyword>
<keyword evidence="7" id="KW-0812">Transmembrane</keyword>
<dbReference type="InterPro" id="IPR036909">
    <property type="entry name" value="Cyt_c-like_dom_sf"/>
</dbReference>